<organism evidence="1 2">
    <name type="scientific">Candidatus Taylorbacteria bacterium RIFCSPLOWO2_02_FULL_46_40</name>
    <dbReference type="NCBI Taxonomy" id="1802329"/>
    <lineage>
        <taxon>Bacteria</taxon>
        <taxon>Candidatus Tayloriibacteriota</taxon>
    </lineage>
</organism>
<sequence>MNIENQIRANHAATKLARTISAVVFDSDGYLFPNDAVEGLEINGEIAKLKIRSYYDDQGIPLLHAIGIWMAVVPLL</sequence>
<accession>A0A1G2P165</accession>
<evidence type="ECO:0000313" key="2">
    <source>
        <dbReference type="Proteomes" id="UP000176429"/>
    </source>
</evidence>
<evidence type="ECO:0000313" key="1">
    <source>
        <dbReference type="EMBL" id="OHA42074.1"/>
    </source>
</evidence>
<proteinExistence type="predicted"/>
<comment type="caution">
    <text evidence="1">The sequence shown here is derived from an EMBL/GenBank/DDBJ whole genome shotgun (WGS) entry which is preliminary data.</text>
</comment>
<name>A0A1G2P165_9BACT</name>
<protein>
    <submittedName>
        <fullName evidence="1">Uncharacterized protein</fullName>
    </submittedName>
</protein>
<dbReference type="Proteomes" id="UP000176429">
    <property type="component" value="Unassembled WGS sequence"/>
</dbReference>
<gene>
    <name evidence="1" type="ORF">A3H68_03140</name>
</gene>
<dbReference type="EMBL" id="MHSH01000012">
    <property type="protein sequence ID" value="OHA42074.1"/>
    <property type="molecule type" value="Genomic_DNA"/>
</dbReference>
<reference evidence="1 2" key="1">
    <citation type="journal article" date="2016" name="Nat. Commun.">
        <title>Thousands of microbial genomes shed light on interconnected biogeochemical processes in an aquifer system.</title>
        <authorList>
            <person name="Anantharaman K."/>
            <person name="Brown C.T."/>
            <person name="Hug L.A."/>
            <person name="Sharon I."/>
            <person name="Castelle C.J."/>
            <person name="Probst A.J."/>
            <person name="Thomas B.C."/>
            <person name="Singh A."/>
            <person name="Wilkins M.J."/>
            <person name="Karaoz U."/>
            <person name="Brodie E.L."/>
            <person name="Williams K.H."/>
            <person name="Hubbard S.S."/>
            <person name="Banfield J.F."/>
        </authorList>
    </citation>
    <scope>NUCLEOTIDE SEQUENCE [LARGE SCALE GENOMIC DNA]</scope>
</reference>
<dbReference type="AlphaFoldDB" id="A0A1G2P165"/>